<evidence type="ECO:0000313" key="2">
    <source>
        <dbReference type="Proteomes" id="UP000288587"/>
    </source>
</evidence>
<evidence type="ECO:0008006" key="3">
    <source>
        <dbReference type="Google" id="ProtNLM"/>
    </source>
</evidence>
<evidence type="ECO:0000313" key="1">
    <source>
        <dbReference type="EMBL" id="RVT82520.1"/>
    </source>
</evidence>
<dbReference type="Proteomes" id="UP000288587">
    <property type="component" value="Unassembled WGS sequence"/>
</dbReference>
<accession>A0A3S2UCZ5</accession>
<dbReference type="EMBL" id="SACM01000006">
    <property type="protein sequence ID" value="RVT82520.1"/>
    <property type="molecule type" value="Genomic_DNA"/>
</dbReference>
<protein>
    <recommendedName>
        <fullName evidence="3">Chemotaxis protein</fullName>
    </recommendedName>
</protein>
<dbReference type="AlphaFoldDB" id="A0A3S2UCZ5"/>
<comment type="caution">
    <text evidence="1">The sequence shown here is derived from an EMBL/GenBank/DDBJ whole genome shotgun (WGS) entry which is preliminary data.</text>
</comment>
<gene>
    <name evidence="1" type="ORF">EOD73_17220</name>
</gene>
<organism evidence="1 2">
    <name type="scientific">Inhella crocodyli</name>
    <dbReference type="NCBI Taxonomy" id="2499851"/>
    <lineage>
        <taxon>Bacteria</taxon>
        <taxon>Pseudomonadati</taxon>
        <taxon>Pseudomonadota</taxon>
        <taxon>Betaproteobacteria</taxon>
        <taxon>Burkholderiales</taxon>
        <taxon>Sphaerotilaceae</taxon>
        <taxon>Inhella</taxon>
    </lineage>
</organism>
<reference evidence="1 2" key="1">
    <citation type="submission" date="2019-01" db="EMBL/GenBank/DDBJ databases">
        <authorList>
            <person name="Chen W.-M."/>
        </authorList>
    </citation>
    <scope>NUCLEOTIDE SEQUENCE [LARGE SCALE GENOMIC DNA]</scope>
    <source>
        <strain evidence="1 2">CCP-18</strain>
    </source>
</reference>
<proteinExistence type="predicted"/>
<keyword evidence="2" id="KW-1185">Reference proteome</keyword>
<name>A0A3S2UCZ5_9BURK</name>
<sequence length="139" mass="14831">MLNFLLSAELQDHLMTVANDLERLLRLLEDAGEALSTHFFSASGHVQGLAEKINDGASLPPGSLAPVLQDIAGAVTAMQFQDMSTQLINHTMQRIRNCADRLASDAFGDDGDGAAVVEAPLRPNPVTQDEVDAGSVELF</sequence>
<dbReference type="OrthoDB" id="8559696at2"/>
<dbReference type="SUPFAM" id="SSF75708">
    <property type="entry name" value="Chemotaxis phosphatase CheZ"/>
    <property type="match status" value="1"/>
</dbReference>